<name>A0ABR3XU67_9PEZI</name>
<sequence length="172" mass="18874">MRLIVVVIVAEGEADQCIRGTVAVTITLLLPMDTRPTSHPTDSSLLSTHLIKVVIHQHPSTGFRSQANLTIHNRNRNYNRPPTHKTITLIMLRNHKSIKGGSRCCRTTNRSSNHMYLLPSRIMLSHINSLRLNMVRHPSHGLATNCQPVAGSLPVVAAATAAMGSEEAPKLL</sequence>
<keyword evidence="2" id="KW-1185">Reference proteome</keyword>
<gene>
    <name evidence="1" type="ORF">VTK73DRAFT_7243</name>
</gene>
<evidence type="ECO:0000313" key="2">
    <source>
        <dbReference type="Proteomes" id="UP001586593"/>
    </source>
</evidence>
<proteinExistence type="predicted"/>
<organism evidence="1 2">
    <name type="scientific">Phialemonium thermophilum</name>
    <dbReference type="NCBI Taxonomy" id="223376"/>
    <lineage>
        <taxon>Eukaryota</taxon>
        <taxon>Fungi</taxon>
        <taxon>Dikarya</taxon>
        <taxon>Ascomycota</taxon>
        <taxon>Pezizomycotina</taxon>
        <taxon>Sordariomycetes</taxon>
        <taxon>Sordariomycetidae</taxon>
        <taxon>Cephalothecales</taxon>
        <taxon>Cephalothecaceae</taxon>
        <taxon>Phialemonium</taxon>
    </lineage>
</organism>
<reference evidence="1 2" key="1">
    <citation type="journal article" date="2024" name="Commun. Biol.">
        <title>Comparative genomic analysis of thermophilic fungi reveals convergent evolutionary adaptations and gene losses.</title>
        <authorList>
            <person name="Steindorff A.S."/>
            <person name="Aguilar-Pontes M.V."/>
            <person name="Robinson A.J."/>
            <person name="Andreopoulos B."/>
            <person name="LaButti K."/>
            <person name="Kuo A."/>
            <person name="Mondo S."/>
            <person name="Riley R."/>
            <person name="Otillar R."/>
            <person name="Haridas S."/>
            <person name="Lipzen A."/>
            <person name="Grimwood J."/>
            <person name="Schmutz J."/>
            <person name="Clum A."/>
            <person name="Reid I.D."/>
            <person name="Moisan M.C."/>
            <person name="Butler G."/>
            <person name="Nguyen T.T.M."/>
            <person name="Dewar K."/>
            <person name="Conant G."/>
            <person name="Drula E."/>
            <person name="Henrissat B."/>
            <person name="Hansel C."/>
            <person name="Singer S."/>
            <person name="Hutchinson M.I."/>
            <person name="de Vries R.P."/>
            <person name="Natvig D.O."/>
            <person name="Powell A.J."/>
            <person name="Tsang A."/>
            <person name="Grigoriev I.V."/>
        </authorList>
    </citation>
    <scope>NUCLEOTIDE SEQUENCE [LARGE SCALE GENOMIC DNA]</scope>
    <source>
        <strain evidence="1 2">ATCC 24622</strain>
    </source>
</reference>
<accession>A0ABR3XU67</accession>
<evidence type="ECO:0000313" key="1">
    <source>
        <dbReference type="EMBL" id="KAL1879124.1"/>
    </source>
</evidence>
<comment type="caution">
    <text evidence="1">The sequence shown here is derived from an EMBL/GenBank/DDBJ whole genome shotgun (WGS) entry which is preliminary data.</text>
</comment>
<dbReference type="EMBL" id="JAZHXJ010000045">
    <property type="protein sequence ID" value="KAL1879124.1"/>
    <property type="molecule type" value="Genomic_DNA"/>
</dbReference>
<dbReference type="Proteomes" id="UP001586593">
    <property type="component" value="Unassembled WGS sequence"/>
</dbReference>
<protein>
    <submittedName>
        <fullName evidence="1">Uncharacterized protein</fullName>
    </submittedName>
</protein>